<reference evidence="1" key="1">
    <citation type="journal article" date="2023" name="IScience">
        <title>Live-bearing cockroach genome reveals convergent evolutionary mechanisms linked to viviparity in insects and beyond.</title>
        <authorList>
            <person name="Fouks B."/>
            <person name="Harrison M.C."/>
            <person name="Mikhailova A.A."/>
            <person name="Marchal E."/>
            <person name="English S."/>
            <person name="Carruthers M."/>
            <person name="Jennings E.C."/>
            <person name="Chiamaka E.L."/>
            <person name="Frigard R.A."/>
            <person name="Pippel M."/>
            <person name="Attardo G.M."/>
            <person name="Benoit J.B."/>
            <person name="Bornberg-Bauer E."/>
            <person name="Tobe S.S."/>
        </authorList>
    </citation>
    <scope>NUCLEOTIDE SEQUENCE</scope>
    <source>
        <strain evidence="1">Stay&amp;Tobe</strain>
    </source>
</reference>
<sequence length="55" mass="6461">HSSLEPSKYPFTDLNFLTLKPIVYFVVNNEHYSHYSRGREACSSPTFRQRLRLAS</sequence>
<dbReference type="AlphaFoldDB" id="A0AAD7ZUI0"/>
<organism evidence="1 2">
    <name type="scientific">Diploptera punctata</name>
    <name type="common">Pacific beetle cockroach</name>
    <dbReference type="NCBI Taxonomy" id="6984"/>
    <lineage>
        <taxon>Eukaryota</taxon>
        <taxon>Metazoa</taxon>
        <taxon>Ecdysozoa</taxon>
        <taxon>Arthropoda</taxon>
        <taxon>Hexapoda</taxon>
        <taxon>Insecta</taxon>
        <taxon>Pterygota</taxon>
        <taxon>Neoptera</taxon>
        <taxon>Polyneoptera</taxon>
        <taxon>Dictyoptera</taxon>
        <taxon>Blattodea</taxon>
        <taxon>Blaberoidea</taxon>
        <taxon>Blaberidae</taxon>
        <taxon>Diplopterinae</taxon>
        <taxon>Diploptera</taxon>
    </lineage>
</organism>
<accession>A0AAD7ZUI0</accession>
<proteinExistence type="predicted"/>
<feature type="non-terminal residue" evidence="1">
    <location>
        <position position="55"/>
    </location>
</feature>
<feature type="non-terminal residue" evidence="1">
    <location>
        <position position="1"/>
    </location>
</feature>
<protein>
    <submittedName>
        <fullName evidence="1">Uncharacterized protein</fullName>
    </submittedName>
</protein>
<reference evidence="1" key="2">
    <citation type="submission" date="2023-05" db="EMBL/GenBank/DDBJ databases">
        <authorList>
            <person name="Fouks B."/>
        </authorList>
    </citation>
    <scope>NUCLEOTIDE SEQUENCE</scope>
    <source>
        <strain evidence="1">Stay&amp;Tobe</strain>
        <tissue evidence="1">Testes</tissue>
    </source>
</reference>
<evidence type="ECO:0000313" key="1">
    <source>
        <dbReference type="EMBL" id="KAJ9586927.1"/>
    </source>
</evidence>
<name>A0AAD7ZUI0_DIPPU</name>
<evidence type="ECO:0000313" key="2">
    <source>
        <dbReference type="Proteomes" id="UP001233999"/>
    </source>
</evidence>
<dbReference type="Proteomes" id="UP001233999">
    <property type="component" value="Unassembled WGS sequence"/>
</dbReference>
<gene>
    <name evidence="1" type="ORF">L9F63_019471</name>
</gene>
<dbReference type="EMBL" id="JASPKZ010006822">
    <property type="protein sequence ID" value="KAJ9586927.1"/>
    <property type="molecule type" value="Genomic_DNA"/>
</dbReference>
<keyword evidence="2" id="KW-1185">Reference proteome</keyword>
<comment type="caution">
    <text evidence="1">The sequence shown here is derived from an EMBL/GenBank/DDBJ whole genome shotgun (WGS) entry which is preliminary data.</text>
</comment>